<accession>A0A1R3GRB6</accession>
<reference evidence="2 3" key="1">
    <citation type="submission" date="2013-09" db="EMBL/GenBank/DDBJ databases">
        <title>Corchorus capsularis genome sequencing.</title>
        <authorList>
            <person name="Alam M."/>
            <person name="Haque M.S."/>
            <person name="Islam M.S."/>
            <person name="Emdad E.M."/>
            <person name="Islam M.M."/>
            <person name="Ahmed B."/>
            <person name="Halim A."/>
            <person name="Hossen Q.M.M."/>
            <person name="Hossain M.Z."/>
            <person name="Ahmed R."/>
            <person name="Khan M.M."/>
            <person name="Islam R."/>
            <person name="Rashid M.M."/>
            <person name="Khan S.A."/>
            <person name="Rahman M.S."/>
            <person name="Alam M."/>
        </authorList>
    </citation>
    <scope>NUCLEOTIDE SEQUENCE [LARGE SCALE GENOMIC DNA]</scope>
    <source>
        <strain evidence="3">cv. CVL-1</strain>
        <tissue evidence="2">Whole seedling</tissue>
    </source>
</reference>
<dbReference type="Gramene" id="OMO60589">
    <property type="protein sequence ID" value="OMO60589"/>
    <property type="gene ID" value="CCACVL1_24031"/>
</dbReference>
<protein>
    <submittedName>
        <fullName evidence="2">Uncharacterized protein</fullName>
    </submittedName>
</protein>
<keyword evidence="3" id="KW-1185">Reference proteome</keyword>
<gene>
    <name evidence="2" type="ORF">CCACVL1_24031</name>
</gene>
<dbReference type="EMBL" id="AWWV01013686">
    <property type="protein sequence ID" value="OMO60589.1"/>
    <property type="molecule type" value="Genomic_DNA"/>
</dbReference>
<proteinExistence type="predicted"/>
<dbReference type="Proteomes" id="UP000188268">
    <property type="component" value="Unassembled WGS sequence"/>
</dbReference>
<feature type="region of interest" description="Disordered" evidence="1">
    <location>
        <begin position="1"/>
        <end position="29"/>
    </location>
</feature>
<comment type="caution">
    <text evidence="2">The sequence shown here is derived from an EMBL/GenBank/DDBJ whole genome shotgun (WGS) entry which is preliminary data.</text>
</comment>
<evidence type="ECO:0000256" key="1">
    <source>
        <dbReference type="SAM" id="MobiDB-lite"/>
    </source>
</evidence>
<evidence type="ECO:0000313" key="3">
    <source>
        <dbReference type="Proteomes" id="UP000188268"/>
    </source>
</evidence>
<feature type="region of interest" description="Disordered" evidence="1">
    <location>
        <begin position="45"/>
        <end position="66"/>
    </location>
</feature>
<feature type="compositionally biased region" description="Polar residues" evidence="1">
    <location>
        <begin position="10"/>
        <end position="20"/>
    </location>
</feature>
<name>A0A1R3GRB6_COCAP</name>
<organism evidence="2 3">
    <name type="scientific">Corchorus capsularis</name>
    <name type="common">Jute</name>
    <dbReference type="NCBI Taxonomy" id="210143"/>
    <lineage>
        <taxon>Eukaryota</taxon>
        <taxon>Viridiplantae</taxon>
        <taxon>Streptophyta</taxon>
        <taxon>Embryophyta</taxon>
        <taxon>Tracheophyta</taxon>
        <taxon>Spermatophyta</taxon>
        <taxon>Magnoliopsida</taxon>
        <taxon>eudicotyledons</taxon>
        <taxon>Gunneridae</taxon>
        <taxon>Pentapetalae</taxon>
        <taxon>rosids</taxon>
        <taxon>malvids</taxon>
        <taxon>Malvales</taxon>
        <taxon>Malvaceae</taxon>
        <taxon>Grewioideae</taxon>
        <taxon>Apeibeae</taxon>
        <taxon>Corchorus</taxon>
    </lineage>
</organism>
<dbReference type="AlphaFoldDB" id="A0A1R3GRB6"/>
<evidence type="ECO:0000313" key="2">
    <source>
        <dbReference type="EMBL" id="OMO60589.1"/>
    </source>
</evidence>
<sequence length="66" mass="7027">MTGASGKSRAGTTLISTPQRYNAAKAKPKRPFTSGLFPFTASCKVGSPNPAKKKQIPIHELARGRD</sequence>